<organism evidence="1 2">
    <name type="scientific">Pyricularia oryzae</name>
    <name type="common">Rice blast fungus</name>
    <name type="synonym">Magnaporthe oryzae</name>
    <dbReference type="NCBI Taxonomy" id="318829"/>
    <lineage>
        <taxon>Eukaryota</taxon>
        <taxon>Fungi</taxon>
        <taxon>Dikarya</taxon>
        <taxon>Ascomycota</taxon>
        <taxon>Pezizomycotina</taxon>
        <taxon>Sordariomycetes</taxon>
        <taxon>Sordariomycetidae</taxon>
        <taxon>Magnaporthales</taxon>
        <taxon>Pyriculariaceae</taxon>
        <taxon>Pyricularia</taxon>
    </lineage>
</organism>
<gene>
    <name evidence="1" type="ORF">PoMZ_06884</name>
</gene>
<sequence>MERAEEGIEQRLTPSPTHFGYYEVSFTESALRAPRTNSTGTGSWSYCRGKVIENHAQNTTQAQIRTEQC</sequence>
<accession>A0A4V1C802</accession>
<dbReference type="Proteomes" id="UP000294847">
    <property type="component" value="Chromosome 6"/>
</dbReference>
<dbReference type="EMBL" id="CP034209">
    <property type="protein sequence ID" value="QBZ65178.1"/>
    <property type="molecule type" value="Genomic_DNA"/>
</dbReference>
<dbReference type="AlphaFoldDB" id="A0A4V1C802"/>
<proteinExistence type="predicted"/>
<evidence type="ECO:0000313" key="2">
    <source>
        <dbReference type="Proteomes" id="UP000294847"/>
    </source>
</evidence>
<name>A0A4V1C802_PYROR</name>
<protein>
    <submittedName>
        <fullName evidence="1">Uncharacterized protein</fullName>
    </submittedName>
</protein>
<reference evidence="1 2" key="1">
    <citation type="journal article" date="2019" name="Mol. Biol. Evol.">
        <title>Blast fungal genomes show frequent chromosomal changes, gene gains and losses, and effector gene turnover.</title>
        <authorList>
            <person name="Gomez Luciano L.B."/>
            <person name="Jason Tsai I."/>
            <person name="Chuma I."/>
            <person name="Tosa Y."/>
            <person name="Chen Y.H."/>
            <person name="Li J.Y."/>
            <person name="Li M.Y."/>
            <person name="Jade Lu M.Y."/>
            <person name="Nakayashiki H."/>
            <person name="Li W.H."/>
        </authorList>
    </citation>
    <scope>NUCLEOTIDE SEQUENCE [LARGE SCALE GENOMIC DNA]</scope>
    <source>
        <strain evidence="1">MZ5-1-6</strain>
    </source>
</reference>
<evidence type="ECO:0000313" key="1">
    <source>
        <dbReference type="EMBL" id="QBZ65178.1"/>
    </source>
</evidence>